<keyword evidence="1" id="KW-0812">Transmembrane</keyword>
<dbReference type="EMBL" id="CDHN01000001">
    <property type="protein sequence ID" value="CEJ80043.1"/>
    <property type="molecule type" value="Genomic_DNA"/>
</dbReference>
<organism evidence="3 4">
    <name type="scientific">[Torrubiella] hemipterigena</name>
    <dbReference type="NCBI Taxonomy" id="1531966"/>
    <lineage>
        <taxon>Eukaryota</taxon>
        <taxon>Fungi</taxon>
        <taxon>Dikarya</taxon>
        <taxon>Ascomycota</taxon>
        <taxon>Pezizomycotina</taxon>
        <taxon>Sordariomycetes</taxon>
        <taxon>Hypocreomycetidae</taxon>
        <taxon>Hypocreales</taxon>
        <taxon>Clavicipitaceae</taxon>
        <taxon>Clavicipitaceae incertae sedis</taxon>
        <taxon>'Torrubiella' clade</taxon>
    </lineage>
</organism>
<dbReference type="SMART" id="SM00831">
    <property type="entry name" value="Cation_ATPase_N"/>
    <property type="match status" value="1"/>
</dbReference>
<proteinExistence type="predicted"/>
<dbReference type="AlphaFoldDB" id="A0A0A1SIS6"/>
<feature type="transmembrane region" description="Helical" evidence="1">
    <location>
        <begin position="85"/>
        <end position="104"/>
    </location>
</feature>
<dbReference type="Proteomes" id="UP000039046">
    <property type="component" value="Unassembled WGS sequence"/>
</dbReference>
<dbReference type="Pfam" id="PF00690">
    <property type="entry name" value="Cation_ATPase_N"/>
    <property type="match status" value="1"/>
</dbReference>
<name>A0A0A1SIS6_9HYPO</name>
<dbReference type="PANTHER" id="PTHR42861">
    <property type="entry name" value="CALCIUM-TRANSPORTING ATPASE"/>
    <property type="match status" value="1"/>
</dbReference>
<dbReference type="Gene3D" id="2.70.150.10">
    <property type="entry name" value="Calcium-transporting ATPase, cytoplasmic transduction domain A"/>
    <property type="match status" value="1"/>
</dbReference>
<dbReference type="SUPFAM" id="SSF81665">
    <property type="entry name" value="Calcium ATPase, transmembrane domain M"/>
    <property type="match status" value="1"/>
</dbReference>
<evidence type="ECO:0000256" key="1">
    <source>
        <dbReference type="SAM" id="Phobius"/>
    </source>
</evidence>
<keyword evidence="4" id="KW-1185">Reference proteome</keyword>
<sequence>MAEFSKHPFLLSVDETAHALQTDIDKGLTSVQVAQLQQKYPKNELDVGGTIPWYSILTKQVLNAMIIVLVFAMALSFGIKDYIEGGVLAFVIFLNVTIGFWQEYRAEKRMDALRALSSPSAMVLRDGKTQVISK</sequence>
<evidence type="ECO:0000313" key="4">
    <source>
        <dbReference type="Proteomes" id="UP000039046"/>
    </source>
</evidence>
<dbReference type="HOGENOM" id="CLU_140507_0_0_1"/>
<dbReference type="FunFam" id="1.20.1110.10:FF:000020">
    <property type="entry name" value="Sodium ion P-type ATPase"/>
    <property type="match status" value="1"/>
</dbReference>
<keyword evidence="1" id="KW-1133">Transmembrane helix</keyword>
<gene>
    <name evidence="3" type="ORF">VHEMI00249</name>
</gene>
<keyword evidence="1" id="KW-0472">Membrane</keyword>
<evidence type="ECO:0000259" key="2">
    <source>
        <dbReference type="SMART" id="SM00831"/>
    </source>
</evidence>
<protein>
    <submittedName>
        <fullName evidence="3">Putative P-type Na-ATPase</fullName>
    </submittedName>
</protein>
<evidence type="ECO:0000313" key="3">
    <source>
        <dbReference type="EMBL" id="CEJ80043.1"/>
    </source>
</evidence>
<dbReference type="InterPro" id="IPR023298">
    <property type="entry name" value="ATPase_P-typ_TM_dom_sf"/>
</dbReference>
<dbReference type="GO" id="GO:0006811">
    <property type="term" value="P:monoatomic ion transport"/>
    <property type="evidence" value="ECO:0007669"/>
    <property type="project" value="UniProtKB-ARBA"/>
</dbReference>
<dbReference type="OrthoDB" id="3352408at2759"/>
<reference evidence="3 4" key="1">
    <citation type="journal article" date="2015" name="Genome Announc.">
        <title>Draft Genome Sequence and Gene Annotation of the Entomopathogenic Fungus Verticillium hemipterigenum.</title>
        <authorList>
            <person name="Horn F."/>
            <person name="Habel A."/>
            <person name="Scharf D.H."/>
            <person name="Dworschak J."/>
            <person name="Brakhage A.A."/>
            <person name="Guthke R."/>
            <person name="Hertweck C."/>
            <person name="Linde J."/>
        </authorList>
    </citation>
    <scope>NUCLEOTIDE SEQUENCE [LARGE SCALE GENOMIC DNA]</scope>
</reference>
<dbReference type="Gene3D" id="1.20.1110.10">
    <property type="entry name" value="Calcium-transporting ATPase, transmembrane domain"/>
    <property type="match status" value="1"/>
</dbReference>
<feature type="domain" description="Cation-transporting P-type ATPase N-terminal" evidence="2">
    <location>
        <begin position="7"/>
        <end position="81"/>
    </location>
</feature>
<dbReference type="STRING" id="1531966.A0A0A1SIS6"/>
<feature type="transmembrane region" description="Helical" evidence="1">
    <location>
        <begin position="61"/>
        <end position="79"/>
    </location>
</feature>
<dbReference type="InterPro" id="IPR004014">
    <property type="entry name" value="ATPase_P-typ_cation-transptr_N"/>
</dbReference>
<accession>A0A0A1SIS6</accession>